<accession>A0A7S9QEE6</accession>
<dbReference type="InterPro" id="IPR000683">
    <property type="entry name" value="Gfo/Idh/MocA-like_OxRdtase_N"/>
</dbReference>
<proteinExistence type="inferred from homology"/>
<dbReference type="GO" id="GO:0016491">
    <property type="term" value="F:oxidoreductase activity"/>
    <property type="evidence" value="ECO:0007669"/>
    <property type="project" value="UniProtKB-KW"/>
</dbReference>
<reference evidence="5 6" key="1">
    <citation type="submission" date="2020-11" db="EMBL/GenBank/DDBJ databases">
        <title>Description of Pontivivens ytuae sp. nov. isolated from deep sea sediment of Mariana Trench.</title>
        <authorList>
            <person name="Wang Z."/>
            <person name="Sun Q.-L."/>
            <person name="Xu X.-D."/>
            <person name="Tang Y.-Z."/>
            <person name="Zhang J."/>
        </authorList>
    </citation>
    <scope>NUCLEOTIDE SEQUENCE [LARGE SCALE GENOMIC DNA]</scope>
    <source>
        <strain evidence="5 6">MT2928</strain>
    </source>
</reference>
<evidence type="ECO:0000256" key="1">
    <source>
        <dbReference type="ARBA" id="ARBA00010928"/>
    </source>
</evidence>
<feature type="domain" description="Gfo/Idh/MocA-like oxidoreductase N-terminal" evidence="3">
    <location>
        <begin position="4"/>
        <end position="117"/>
    </location>
</feature>
<sequence>MTEVRWGILGAAKIALTDVMPAIHLSKRGRVQAVASRSAKRVAGYEPIAHYTDYNSLIDDPDVDAIYIPLPNHMHVEWTKRAAEAGKHVLCEKPIAWDAAQVEELIGVRDRTGKLIAEAFMVCHHPQWHLVRDLLAEGTIGKLVHVQGAFAFFNDDGDNIRNRAETEGGALGDIGVYPSVTTRFVTGAEPVSATAKLTMENGVDVTARTMVDFDGFALDFHCSMRMASHQSMSFHGTRGVIEVPAPFNARKFGEARVIVRRGHEAREHRFPEVEQYLRQMDAFNAAVLDGTDFPVTLEFSRGNAAMIDMIRAAGA</sequence>
<dbReference type="PANTHER" id="PTHR22604">
    <property type="entry name" value="OXIDOREDUCTASES"/>
    <property type="match status" value="1"/>
</dbReference>
<evidence type="ECO:0000313" key="5">
    <source>
        <dbReference type="EMBL" id="QPH55101.1"/>
    </source>
</evidence>
<dbReference type="Gene3D" id="3.40.50.720">
    <property type="entry name" value="NAD(P)-binding Rossmann-like Domain"/>
    <property type="match status" value="1"/>
</dbReference>
<dbReference type="KEGG" id="poz:I0K15_04965"/>
<keyword evidence="6" id="KW-1185">Reference proteome</keyword>
<comment type="similarity">
    <text evidence="1">Belongs to the Gfo/Idh/MocA family.</text>
</comment>
<evidence type="ECO:0000259" key="3">
    <source>
        <dbReference type="Pfam" id="PF01408"/>
    </source>
</evidence>
<feature type="domain" description="GFO/IDH/MocA-like oxidoreductase" evidence="4">
    <location>
        <begin position="130"/>
        <end position="242"/>
    </location>
</feature>
<dbReference type="Gene3D" id="3.30.360.10">
    <property type="entry name" value="Dihydrodipicolinate Reductase, domain 2"/>
    <property type="match status" value="1"/>
</dbReference>
<evidence type="ECO:0000256" key="2">
    <source>
        <dbReference type="ARBA" id="ARBA00023002"/>
    </source>
</evidence>
<dbReference type="Pfam" id="PF01408">
    <property type="entry name" value="GFO_IDH_MocA"/>
    <property type="match status" value="1"/>
</dbReference>
<name>A0A7S9QEE6_9RHOB</name>
<dbReference type="GO" id="GO:0000166">
    <property type="term" value="F:nucleotide binding"/>
    <property type="evidence" value="ECO:0007669"/>
    <property type="project" value="InterPro"/>
</dbReference>
<dbReference type="SUPFAM" id="SSF51735">
    <property type="entry name" value="NAD(P)-binding Rossmann-fold domains"/>
    <property type="match status" value="1"/>
</dbReference>
<dbReference type="Proteomes" id="UP000594800">
    <property type="component" value="Chromosome"/>
</dbReference>
<dbReference type="EMBL" id="CP064942">
    <property type="protein sequence ID" value="QPH55101.1"/>
    <property type="molecule type" value="Genomic_DNA"/>
</dbReference>
<evidence type="ECO:0000259" key="4">
    <source>
        <dbReference type="Pfam" id="PF22725"/>
    </source>
</evidence>
<dbReference type="Pfam" id="PF22725">
    <property type="entry name" value="GFO_IDH_MocA_C3"/>
    <property type="match status" value="1"/>
</dbReference>
<keyword evidence="2" id="KW-0560">Oxidoreductase</keyword>
<dbReference type="InterPro" id="IPR050984">
    <property type="entry name" value="Gfo/Idh/MocA_domain"/>
</dbReference>
<evidence type="ECO:0000313" key="6">
    <source>
        <dbReference type="Proteomes" id="UP000594800"/>
    </source>
</evidence>
<dbReference type="InterPro" id="IPR036291">
    <property type="entry name" value="NAD(P)-bd_dom_sf"/>
</dbReference>
<dbReference type="RefSeq" id="WP_196104300.1">
    <property type="nucleotide sequence ID" value="NZ_CP064942.1"/>
</dbReference>
<protein>
    <submittedName>
        <fullName evidence="5">Gfo/Idh/MocA family oxidoreductase</fullName>
    </submittedName>
</protein>
<dbReference type="SUPFAM" id="SSF55347">
    <property type="entry name" value="Glyceraldehyde-3-phosphate dehydrogenase-like, C-terminal domain"/>
    <property type="match status" value="1"/>
</dbReference>
<gene>
    <name evidence="5" type="ORF">I0K15_04965</name>
</gene>
<dbReference type="InterPro" id="IPR055170">
    <property type="entry name" value="GFO_IDH_MocA-like_dom"/>
</dbReference>
<dbReference type="AlphaFoldDB" id="A0A7S9QEE6"/>
<organism evidence="5 6">
    <name type="scientific">Pontivivens ytuae</name>
    <dbReference type="NCBI Taxonomy" id="2789856"/>
    <lineage>
        <taxon>Bacteria</taxon>
        <taxon>Pseudomonadati</taxon>
        <taxon>Pseudomonadota</taxon>
        <taxon>Alphaproteobacteria</taxon>
        <taxon>Rhodobacterales</taxon>
        <taxon>Paracoccaceae</taxon>
        <taxon>Pontivivens</taxon>
    </lineage>
</organism>
<dbReference type="PANTHER" id="PTHR22604:SF105">
    <property type="entry name" value="TRANS-1,2-DIHYDROBENZENE-1,2-DIOL DEHYDROGENASE"/>
    <property type="match status" value="1"/>
</dbReference>